<feature type="domain" description="Insertion element IS402-like" evidence="1">
    <location>
        <begin position="15"/>
        <end position="87"/>
    </location>
</feature>
<gene>
    <name evidence="2" type="ORF">IU514_13280</name>
</gene>
<dbReference type="InterPro" id="IPR052909">
    <property type="entry name" value="Transposase_6_like"/>
</dbReference>
<name>A0ABS0B7W4_9GAMM</name>
<reference evidence="2 3" key="1">
    <citation type="submission" date="2020-11" db="EMBL/GenBank/DDBJ databases">
        <title>Draft Genome Sequence and Secondary Metabolite Biosynthetic Potential of the Lysobacter niastensis Type strain DSM 18481.</title>
        <authorList>
            <person name="Turrini P."/>
            <person name="Artuso I."/>
            <person name="Tescari M."/>
            <person name="Lugli G.A."/>
            <person name="Frangipani E."/>
            <person name="Ventura M."/>
            <person name="Visca P."/>
        </authorList>
    </citation>
    <scope>NUCLEOTIDE SEQUENCE [LARGE SCALE GENOMIC DNA]</scope>
    <source>
        <strain evidence="2 3">DSM 18481</strain>
    </source>
</reference>
<dbReference type="Proteomes" id="UP001429984">
    <property type="component" value="Unassembled WGS sequence"/>
</dbReference>
<evidence type="ECO:0000313" key="2">
    <source>
        <dbReference type="EMBL" id="MBF6024998.1"/>
    </source>
</evidence>
<dbReference type="RefSeq" id="WP_194931610.1">
    <property type="nucleotide sequence ID" value="NZ_JADLZT010000007.1"/>
</dbReference>
<dbReference type="Pfam" id="PF13340">
    <property type="entry name" value="DUF4096"/>
    <property type="match status" value="1"/>
</dbReference>
<evidence type="ECO:0000313" key="3">
    <source>
        <dbReference type="Proteomes" id="UP001429984"/>
    </source>
</evidence>
<dbReference type="PANTHER" id="PTHR46637">
    <property type="entry name" value="TIS1421-TRANSPOSASE PROTEIN A"/>
    <property type="match status" value="1"/>
</dbReference>
<comment type="caution">
    <text evidence="2">The sequence shown here is derived from an EMBL/GenBank/DDBJ whole genome shotgun (WGS) entry which is preliminary data.</text>
</comment>
<evidence type="ECO:0000259" key="1">
    <source>
        <dbReference type="Pfam" id="PF13340"/>
    </source>
</evidence>
<keyword evidence="3" id="KW-1185">Reference proteome</keyword>
<organism evidence="2 3">
    <name type="scientific">Lysobacter niastensis</name>
    <dbReference type="NCBI Taxonomy" id="380629"/>
    <lineage>
        <taxon>Bacteria</taxon>
        <taxon>Pseudomonadati</taxon>
        <taxon>Pseudomonadota</taxon>
        <taxon>Gammaproteobacteria</taxon>
        <taxon>Lysobacterales</taxon>
        <taxon>Lysobacteraceae</taxon>
        <taxon>Lysobacter</taxon>
    </lineage>
</organism>
<dbReference type="PANTHER" id="PTHR46637:SF1">
    <property type="entry name" value="BLL5188 PROTEIN"/>
    <property type="match status" value="1"/>
</dbReference>
<protein>
    <submittedName>
        <fullName evidence="2">Transposase</fullName>
    </submittedName>
</protein>
<proteinExistence type="predicted"/>
<sequence>MISNWLGSAQLRRIDDRQWESIVGVLPDKLSVRAKNRELTYRKFVEGVLWVIGEDAFWGELPREFGSWRALYVRFLRWNAVGVWSDVADVIGRDTALARALMQRADQHAAVVHRRRQRVAQVWMLEASP</sequence>
<dbReference type="InterPro" id="IPR025161">
    <property type="entry name" value="IS402-like_dom"/>
</dbReference>
<dbReference type="EMBL" id="JADLZT010000007">
    <property type="protein sequence ID" value="MBF6024998.1"/>
    <property type="molecule type" value="Genomic_DNA"/>
</dbReference>
<accession>A0ABS0B7W4</accession>